<sequence length="628" mass="68949">MSNLAFLKLFLVLCFSLSLSSSTTTTIWETDTFGFNRITSVNLSYGDLFAATTPGLIKGEGEVIAPPLLRASNAELTSQPYTTLTGAILKKICLDARNVSSKVLKASRECLEVFSVSGTAMLQTATESFLWMLVAIWWTAYLWAAKFIWILVTYFTIPVLALGTLTLITMVIYRAARWICSQLPMHFILFPLTIIKFIIGMRVRAKKTPIVKEKACEGYTTFSIPQTPPKNSVVEVIFKDGSHAGYATCVKLHNGHNGLLTAHHVCQDNDMAIHSLRNGAKIKLEQFKIFFSNSDLDVTIYMGPRSWESTLACSAVDMVCANRLAVCETRLFGFENNEWRSRNGKLLGTFEKKVSVLSNTVEGDSGSAYFHGKNVVGVHTGYPVTGENFNLMAPIPSIPGLTSSKLVFETTAPQGKIFDDELINYFNELCEEFSISEARSIMKNKKMINYEASVKKQNQGNGKRSTDCATNGAPNIQETKSETTTPLPATGAPSSPPSVPASSPSQEDMMGKILEALLNRMNLVDIETKIVEKVSNQLMKSKNKSRGKRGGKGTPEALKKTSEASTTGKYRPPHSRSPGSVKSERLPNTTTPNKSKKANGGENSRSSIQNWRQVPVVLVGPNSDQKQS</sequence>
<evidence type="ECO:0000256" key="2">
    <source>
        <dbReference type="ARBA" id="ARBA00022670"/>
    </source>
</evidence>
<feature type="compositionally biased region" description="Basic residues" evidence="10">
    <location>
        <begin position="541"/>
        <end position="551"/>
    </location>
</feature>
<dbReference type="GO" id="GO:0006508">
    <property type="term" value="P:proteolysis"/>
    <property type="evidence" value="ECO:0007669"/>
    <property type="project" value="UniProtKB-KW"/>
</dbReference>
<dbReference type="InterPro" id="IPR043504">
    <property type="entry name" value="Peptidase_S1_PA_chymotrypsin"/>
</dbReference>
<evidence type="ECO:0000256" key="8">
    <source>
        <dbReference type="ARBA" id="ARBA00022989"/>
    </source>
</evidence>
<dbReference type="InterPro" id="IPR018019">
    <property type="entry name" value="Luteovirus_Orf2"/>
</dbReference>
<keyword evidence="8 11" id="KW-1133">Transmembrane helix</keyword>
<evidence type="ECO:0000256" key="11">
    <source>
        <dbReference type="SAM" id="Phobius"/>
    </source>
</evidence>
<organism evidence="13">
    <name type="scientific">Torilis crimson leaf virus</name>
    <dbReference type="NCBI Taxonomy" id="1862685"/>
    <lineage>
        <taxon>Viruses</taxon>
        <taxon>Riboviria</taxon>
        <taxon>Orthornavirae</taxon>
        <taxon>Pisuviricota</taxon>
        <taxon>Pisoniviricetes</taxon>
        <taxon>Sobelivirales</taxon>
        <taxon>Solemoviridae</taxon>
        <taxon>Polerovirus</taxon>
        <taxon>Polerovirus TCLV</taxon>
    </lineage>
</organism>
<feature type="domain" description="Peptidase S39" evidence="12">
    <location>
        <begin position="216"/>
        <end position="409"/>
    </location>
</feature>
<accession>A0A6H2MW49</accession>
<keyword evidence="2" id="KW-0645">Protease</keyword>
<dbReference type="GO" id="GO:0070008">
    <property type="term" value="F:serine-type exopeptidase activity"/>
    <property type="evidence" value="ECO:0007669"/>
    <property type="project" value="InterPro"/>
</dbReference>
<feature type="transmembrane region" description="Helical" evidence="11">
    <location>
        <begin position="185"/>
        <end position="203"/>
    </location>
</feature>
<dbReference type="PRINTS" id="PR00913">
    <property type="entry name" value="LVIRUSORF2"/>
</dbReference>
<feature type="transmembrane region" description="Helical" evidence="11">
    <location>
        <begin position="151"/>
        <end position="173"/>
    </location>
</feature>
<evidence type="ECO:0000256" key="1">
    <source>
        <dbReference type="ARBA" id="ARBA00004141"/>
    </source>
</evidence>
<dbReference type="InterPro" id="IPR009003">
    <property type="entry name" value="Peptidase_S1_PA"/>
</dbReference>
<dbReference type="Pfam" id="PF02122">
    <property type="entry name" value="Peptidase_S39"/>
    <property type="match status" value="1"/>
</dbReference>
<name>A0A6H2MW49_9VIRU</name>
<evidence type="ECO:0000313" key="14">
    <source>
        <dbReference type="Proteomes" id="UP000501303"/>
    </source>
</evidence>
<evidence type="ECO:0000259" key="12">
    <source>
        <dbReference type="PROSITE" id="PS51868"/>
    </source>
</evidence>
<evidence type="ECO:0000256" key="3">
    <source>
        <dbReference type="ARBA" id="ARBA00022692"/>
    </source>
</evidence>
<keyword evidence="9 11" id="KW-0472">Membrane</keyword>
<keyword evidence="5" id="KW-0688">Ribosomal frameshifting</keyword>
<feature type="transmembrane region" description="Helical" evidence="11">
    <location>
        <begin position="128"/>
        <end position="144"/>
    </location>
</feature>
<evidence type="ECO:0000256" key="4">
    <source>
        <dbReference type="ARBA" id="ARBA00022729"/>
    </source>
</evidence>
<evidence type="ECO:0000256" key="6">
    <source>
        <dbReference type="ARBA" id="ARBA00022801"/>
    </source>
</evidence>
<evidence type="ECO:0000256" key="9">
    <source>
        <dbReference type="ARBA" id="ARBA00023136"/>
    </source>
</evidence>
<dbReference type="Proteomes" id="UP000501303">
    <property type="component" value="Segment"/>
</dbReference>
<dbReference type="GO" id="GO:0004252">
    <property type="term" value="F:serine-type endopeptidase activity"/>
    <property type="evidence" value="ECO:0007669"/>
    <property type="project" value="InterPro"/>
</dbReference>
<proteinExistence type="predicted"/>
<dbReference type="PROSITE" id="PS51868">
    <property type="entry name" value="PEPTIDASE_S39"/>
    <property type="match status" value="1"/>
</dbReference>
<dbReference type="SUPFAM" id="SSF50494">
    <property type="entry name" value="Trypsin-like serine proteases"/>
    <property type="match status" value="1"/>
</dbReference>
<evidence type="ECO:0000256" key="5">
    <source>
        <dbReference type="ARBA" id="ARBA00022758"/>
    </source>
</evidence>
<feature type="compositionally biased region" description="Polar residues" evidence="10">
    <location>
        <begin position="455"/>
        <end position="478"/>
    </location>
</feature>
<keyword evidence="6" id="KW-0378">Hydrolase</keyword>
<feature type="region of interest" description="Disordered" evidence="10">
    <location>
        <begin position="455"/>
        <end position="506"/>
    </location>
</feature>
<comment type="subcellular location">
    <subcellularLocation>
        <location evidence="1">Membrane</location>
        <topology evidence="1">Multi-pass membrane protein</topology>
    </subcellularLocation>
</comment>
<dbReference type="GO" id="GO:0016020">
    <property type="term" value="C:membrane"/>
    <property type="evidence" value="ECO:0007669"/>
    <property type="project" value="UniProtKB-SubCell"/>
</dbReference>
<reference evidence="13" key="1">
    <citation type="submission" date="2016-06" db="EMBL/GenBank/DDBJ databases">
        <authorList>
            <person name="Lotos L."/>
        </authorList>
    </citation>
    <scope>NUCLEOTIDE SEQUENCE [LARGE SCALE GENOMIC DNA]</scope>
    <source>
        <strain evidence="13">RL5</strain>
    </source>
</reference>
<keyword evidence="14" id="KW-1185">Reference proteome</keyword>
<dbReference type="Gene3D" id="2.40.10.10">
    <property type="entry name" value="Trypsin-like serine proteases"/>
    <property type="match status" value="2"/>
</dbReference>
<feature type="compositionally biased region" description="Low complexity" evidence="10">
    <location>
        <begin position="483"/>
        <end position="493"/>
    </location>
</feature>
<feature type="region of interest" description="Disordered" evidence="10">
    <location>
        <begin position="537"/>
        <end position="628"/>
    </location>
</feature>
<dbReference type="EMBL" id="LT615235">
    <property type="protein sequence ID" value="SCO64872.1"/>
    <property type="molecule type" value="Genomic_RNA"/>
</dbReference>
<protein>
    <submittedName>
        <fullName evidence="13">P1</fullName>
    </submittedName>
</protein>
<keyword evidence="3 11" id="KW-0812">Transmembrane</keyword>
<evidence type="ECO:0000313" key="13">
    <source>
        <dbReference type="EMBL" id="SCO64872.1"/>
    </source>
</evidence>
<evidence type="ECO:0000256" key="10">
    <source>
        <dbReference type="SAM" id="MobiDB-lite"/>
    </source>
</evidence>
<evidence type="ECO:0000256" key="7">
    <source>
        <dbReference type="ARBA" id="ARBA00022825"/>
    </source>
</evidence>
<dbReference type="GO" id="GO:0075523">
    <property type="term" value="P:viral translational frameshifting"/>
    <property type="evidence" value="ECO:0007669"/>
    <property type="project" value="UniProtKB-KW"/>
</dbReference>
<dbReference type="InterPro" id="IPR000382">
    <property type="entry name" value="Peptidase_S39B_luteovirus"/>
</dbReference>
<keyword evidence="4" id="KW-0732">Signal</keyword>
<keyword evidence="7" id="KW-0720">Serine protease</keyword>
<feature type="compositionally biased region" description="Polar residues" evidence="10">
    <location>
        <begin position="601"/>
        <end position="612"/>
    </location>
</feature>